<organism evidence="2 3">
    <name type="scientific">Sphaerisporangium flaviroseum</name>
    <dbReference type="NCBI Taxonomy" id="509199"/>
    <lineage>
        <taxon>Bacteria</taxon>
        <taxon>Bacillati</taxon>
        <taxon>Actinomycetota</taxon>
        <taxon>Actinomycetes</taxon>
        <taxon>Streptosporangiales</taxon>
        <taxon>Streptosporangiaceae</taxon>
        <taxon>Sphaerisporangium</taxon>
    </lineage>
</organism>
<dbReference type="Proteomes" id="UP001500888">
    <property type="component" value="Unassembled WGS sequence"/>
</dbReference>
<keyword evidence="3" id="KW-1185">Reference proteome</keyword>
<reference evidence="3" key="1">
    <citation type="journal article" date="2019" name="Int. J. Syst. Evol. Microbiol.">
        <title>The Global Catalogue of Microorganisms (GCM) 10K type strain sequencing project: providing services to taxonomists for standard genome sequencing and annotation.</title>
        <authorList>
            <consortium name="The Broad Institute Genomics Platform"/>
            <consortium name="The Broad Institute Genome Sequencing Center for Infectious Disease"/>
            <person name="Wu L."/>
            <person name="Ma J."/>
        </authorList>
    </citation>
    <scope>NUCLEOTIDE SEQUENCE [LARGE SCALE GENOMIC DNA]</scope>
    <source>
        <strain evidence="3">JCM 16908</strain>
    </source>
</reference>
<feature type="region of interest" description="Disordered" evidence="1">
    <location>
        <begin position="57"/>
        <end position="83"/>
    </location>
</feature>
<evidence type="ECO:0000256" key="1">
    <source>
        <dbReference type="SAM" id="MobiDB-lite"/>
    </source>
</evidence>
<gene>
    <name evidence="2" type="ORF">GCM10022226_80350</name>
</gene>
<evidence type="ECO:0000313" key="2">
    <source>
        <dbReference type="EMBL" id="GAA3845132.1"/>
    </source>
</evidence>
<dbReference type="EMBL" id="BAAAZR010000063">
    <property type="protein sequence ID" value="GAA3845132.1"/>
    <property type="molecule type" value="Genomic_DNA"/>
</dbReference>
<comment type="caution">
    <text evidence="2">The sequence shown here is derived from an EMBL/GenBank/DDBJ whole genome shotgun (WGS) entry which is preliminary data.</text>
</comment>
<protein>
    <submittedName>
        <fullName evidence="2">Uncharacterized protein</fullName>
    </submittedName>
</protein>
<sequence length="83" mass="9093">MLLLVPVERITPRQAYMLASVPQLTVTRSRAPRPVQIRHTVGEVGDQPAIQQLGAWRTAPPAHSPPGARLQGVGPEYARQPRP</sequence>
<evidence type="ECO:0000313" key="3">
    <source>
        <dbReference type="Proteomes" id="UP001500888"/>
    </source>
</evidence>
<name>A0ABP7JJG8_9ACTN</name>
<accession>A0ABP7JJG8</accession>
<proteinExistence type="predicted"/>